<dbReference type="SUPFAM" id="SSF48008">
    <property type="entry name" value="GntR ligand-binding domain-like"/>
    <property type="match status" value="1"/>
</dbReference>
<evidence type="ECO:0000259" key="4">
    <source>
        <dbReference type="PROSITE" id="PS50949"/>
    </source>
</evidence>
<keyword evidence="2" id="KW-0238">DNA-binding</keyword>
<dbReference type="InterPro" id="IPR011711">
    <property type="entry name" value="GntR_C"/>
</dbReference>
<dbReference type="RefSeq" id="WP_236087178.1">
    <property type="nucleotide sequence ID" value="NZ_JAKGSG010000005.1"/>
</dbReference>
<keyword evidence="3" id="KW-0804">Transcription</keyword>
<protein>
    <submittedName>
        <fullName evidence="5">GntR family transcriptional regulator</fullName>
    </submittedName>
</protein>
<gene>
    <name evidence="5" type="ORF">L1785_00615</name>
</gene>
<sequence>MRTHERVLAQIEADLAAGKWALGERLPAERALAEQLGVSRPSVREAIRILEAMGIVKTAVGSGPSAGATVIDRPAAGLGAAVRLHLASGTLPVSDVVQTRTVLEAWAVGRAAARAGRAGGEGGADDGARALLTEAESLLARMSDPDLDSREFIRLDQDFHVTLTRLAGNQLVEAIMLGLRAAVGSYVAAGAERLPDWVSTRARLCVEHRGVLDAVSRGDAPVAERLVRAHIEGFYSEAGLAQTPSDEAATA</sequence>
<dbReference type="InterPro" id="IPR036388">
    <property type="entry name" value="WH-like_DNA-bd_sf"/>
</dbReference>
<organism evidence="5 6">
    <name type="scientific">Antribacter soli</name>
    <dbReference type="NCBI Taxonomy" id="2910976"/>
    <lineage>
        <taxon>Bacteria</taxon>
        <taxon>Bacillati</taxon>
        <taxon>Actinomycetota</taxon>
        <taxon>Actinomycetes</taxon>
        <taxon>Micrococcales</taxon>
        <taxon>Promicromonosporaceae</taxon>
        <taxon>Antribacter</taxon>
    </lineage>
</organism>
<dbReference type="Gene3D" id="1.20.120.530">
    <property type="entry name" value="GntR ligand-binding domain-like"/>
    <property type="match status" value="1"/>
</dbReference>
<dbReference type="GO" id="GO:0003700">
    <property type="term" value="F:DNA-binding transcription factor activity"/>
    <property type="evidence" value="ECO:0007669"/>
    <property type="project" value="InterPro"/>
</dbReference>
<dbReference type="EMBL" id="JAKGSG010000005">
    <property type="protein sequence ID" value="MCF4119482.1"/>
    <property type="molecule type" value="Genomic_DNA"/>
</dbReference>
<dbReference type="InterPro" id="IPR036390">
    <property type="entry name" value="WH_DNA-bd_sf"/>
</dbReference>
<proteinExistence type="predicted"/>
<dbReference type="PANTHER" id="PTHR43537">
    <property type="entry name" value="TRANSCRIPTIONAL REGULATOR, GNTR FAMILY"/>
    <property type="match status" value="1"/>
</dbReference>
<evidence type="ECO:0000313" key="6">
    <source>
        <dbReference type="Proteomes" id="UP001165405"/>
    </source>
</evidence>
<dbReference type="GO" id="GO:0003677">
    <property type="term" value="F:DNA binding"/>
    <property type="evidence" value="ECO:0007669"/>
    <property type="project" value="UniProtKB-KW"/>
</dbReference>
<dbReference type="AlphaFoldDB" id="A0AA41QAD7"/>
<dbReference type="PROSITE" id="PS50949">
    <property type="entry name" value="HTH_GNTR"/>
    <property type="match status" value="1"/>
</dbReference>
<dbReference type="Pfam" id="PF07729">
    <property type="entry name" value="FCD"/>
    <property type="match status" value="1"/>
</dbReference>
<evidence type="ECO:0000256" key="2">
    <source>
        <dbReference type="ARBA" id="ARBA00023125"/>
    </source>
</evidence>
<comment type="caution">
    <text evidence="5">The sequence shown here is derived from an EMBL/GenBank/DDBJ whole genome shotgun (WGS) entry which is preliminary data.</text>
</comment>
<reference evidence="5" key="1">
    <citation type="submission" date="2022-01" db="EMBL/GenBank/DDBJ databases">
        <title>Antribacter sp. nov., isolated from Guizhou of China.</title>
        <authorList>
            <person name="Chengliang C."/>
            <person name="Ya Z."/>
        </authorList>
    </citation>
    <scope>NUCLEOTIDE SEQUENCE</scope>
    <source>
        <strain evidence="5">KLBMP 9083</strain>
    </source>
</reference>
<keyword evidence="1" id="KW-0805">Transcription regulation</keyword>
<keyword evidence="6" id="KW-1185">Reference proteome</keyword>
<evidence type="ECO:0000256" key="3">
    <source>
        <dbReference type="ARBA" id="ARBA00023163"/>
    </source>
</evidence>
<dbReference type="InterPro" id="IPR008920">
    <property type="entry name" value="TF_FadR/GntR_C"/>
</dbReference>
<dbReference type="PRINTS" id="PR00035">
    <property type="entry name" value="HTHGNTR"/>
</dbReference>
<dbReference type="SMART" id="SM00895">
    <property type="entry name" value="FCD"/>
    <property type="match status" value="1"/>
</dbReference>
<dbReference type="PANTHER" id="PTHR43537:SF24">
    <property type="entry name" value="GLUCONATE OPERON TRANSCRIPTIONAL REPRESSOR"/>
    <property type="match status" value="1"/>
</dbReference>
<evidence type="ECO:0000256" key="1">
    <source>
        <dbReference type="ARBA" id="ARBA00023015"/>
    </source>
</evidence>
<dbReference type="Gene3D" id="1.10.10.10">
    <property type="entry name" value="Winged helix-like DNA-binding domain superfamily/Winged helix DNA-binding domain"/>
    <property type="match status" value="1"/>
</dbReference>
<dbReference type="SMART" id="SM00345">
    <property type="entry name" value="HTH_GNTR"/>
    <property type="match status" value="1"/>
</dbReference>
<dbReference type="InterPro" id="IPR000524">
    <property type="entry name" value="Tscrpt_reg_HTH_GntR"/>
</dbReference>
<name>A0AA41QAD7_9MICO</name>
<dbReference type="SUPFAM" id="SSF46785">
    <property type="entry name" value="Winged helix' DNA-binding domain"/>
    <property type="match status" value="1"/>
</dbReference>
<accession>A0AA41QAD7</accession>
<dbReference type="Pfam" id="PF00392">
    <property type="entry name" value="GntR"/>
    <property type="match status" value="1"/>
</dbReference>
<dbReference type="Proteomes" id="UP001165405">
    <property type="component" value="Unassembled WGS sequence"/>
</dbReference>
<dbReference type="CDD" id="cd07377">
    <property type="entry name" value="WHTH_GntR"/>
    <property type="match status" value="1"/>
</dbReference>
<feature type="domain" description="HTH gntR-type" evidence="4">
    <location>
        <begin position="1"/>
        <end position="73"/>
    </location>
</feature>
<evidence type="ECO:0000313" key="5">
    <source>
        <dbReference type="EMBL" id="MCF4119482.1"/>
    </source>
</evidence>